<accession>A0A8C4PZV4</accession>
<proteinExistence type="predicted"/>
<protein>
    <submittedName>
        <fullName evidence="3">Phosphoinositide-3-kinase, regulatory subunit 6a</fullName>
    </submittedName>
</protein>
<dbReference type="PANTHER" id="PTHR22704">
    <property type="entry name" value="BMERB DOMAIN-CONTAINING PROTEIN 1-RELATED"/>
    <property type="match status" value="1"/>
</dbReference>
<dbReference type="GO" id="GO:0007026">
    <property type="term" value="P:negative regulation of microtubule depolymerization"/>
    <property type="evidence" value="ECO:0007669"/>
    <property type="project" value="TreeGrafter"/>
</dbReference>
<evidence type="ECO:0000259" key="2">
    <source>
        <dbReference type="PROSITE" id="PS51848"/>
    </source>
</evidence>
<reference evidence="3" key="1">
    <citation type="submission" date="2025-08" db="UniProtKB">
        <authorList>
            <consortium name="Ensembl"/>
        </authorList>
    </citation>
    <scope>IDENTIFICATION</scope>
</reference>
<dbReference type="InterPro" id="IPR022735">
    <property type="entry name" value="bMERB_dom"/>
</dbReference>
<dbReference type="PROSITE" id="PS51848">
    <property type="entry name" value="BMERB"/>
    <property type="match status" value="1"/>
</dbReference>
<sequence>MGTFVTLDRFVMAVYQYLTPDSNSVPLAKSTIVYNKLLQSHGDSYLIWMEVWPVLRIVLPHAFFLYIPPYAHPLQPPLYLPLPAYSPFCTPILPQMPTAHPFMDPERMSTRSSYGSLAETARGDPDCPGVETHRGVCGPIVCMADSSQTLEDIEGELATIEQLREVLVRHESELRYMKEDIYLCQEIKKLKQDLHQLSALPDKQKCVETQEKEAKLIEMIQKQVEKRDYLVDDMDFERLREYEEDCEMSEFLQKKLKKKERPGKTG</sequence>
<keyword evidence="4" id="KW-1185">Reference proteome</keyword>
<keyword evidence="1" id="KW-0175">Coiled coil</keyword>
<evidence type="ECO:0000313" key="4">
    <source>
        <dbReference type="Proteomes" id="UP000694388"/>
    </source>
</evidence>
<feature type="domain" description="BMERB" evidence="2">
    <location>
        <begin position="1"/>
        <end position="250"/>
    </location>
</feature>
<dbReference type="Ensembl" id="ENSEBUT00000008363.1">
    <property type="protein sequence ID" value="ENSEBUP00000007874.1"/>
    <property type="gene ID" value="ENSEBUG00000005126.1"/>
</dbReference>
<evidence type="ECO:0000313" key="3">
    <source>
        <dbReference type="Ensembl" id="ENSEBUP00000007874.1"/>
    </source>
</evidence>
<dbReference type="SMART" id="SM01203">
    <property type="entry name" value="DUF3585"/>
    <property type="match status" value="1"/>
</dbReference>
<name>A0A8C4PZV4_EPTBU</name>
<dbReference type="AlphaFoldDB" id="A0A8C4PZV4"/>
<dbReference type="Proteomes" id="UP000694388">
    <property type="component" value="Unplaced"/>
</dbReference>
<reference evidence="3" key="2">
    <citation type="submission" date="2025-09" db="UniProtKB">
        <authorList>
            <consortium name="Ensembl"/>
        </authorList>
    </citation>
    <scope>IDENTIFICATION</scope>
</reference>
<feature type="coiled-coil region" evidence="1">
    <location>
        <begin position="143"/>
        <end position="180"/>
    </location>
</feature>
<dbReference type="GeneTree" id="ENSGT00440000038745"/>
<organism evidence="3 4">
    <name type="scientific">Eptatretus burgeri</name>
    <name type="common">Inshore hagfish</name>
    <dbReference type="NCBI Taxonomy" id="7764"/>
    <lineage>
        <taxon>Eukaryota</taxon>
        <taxon>Metazoa</taxon>
        <taxon>Chordata</taxon>
        <taxon>Craniata</taxon>
        <taxon>Vertebrata</taxon>
        <taxon>Cyclostomata</taxon>
        <taxon>Myxini</taxon>
        <taxon>Myxiniformes</taxon>
        <taxon>Myxinidae</taxon>
        <taxon>Eptatretinae</taxon>
        <taxon>Eptatretus</taxon>
    </lineage>
</organism>
<dbReference type="InterPro" id="IPR040127">
    <property type="entry name" value="BMERB"/>
</dbReference>
<dbReference type="PANTHER" id="PTHR22704:SF1">
    <property type="entry name" value="BMERB DOMAIN-CONTAINING PROTEIN 1"/>
    <property type="match status" value="1"/>
</dbReference>
<dbReference type="Pfam" id="PF12130">
    <property type="entry name" value="bMERB_dom"/>
    <property type="match status" value="1"/>
</dbReference>
<dbReference type="GO" id="GO:0015630">
    <property type="term" value="C:microtubule cytoskeleton"/>
    <property type="evidence" value="ECO:0007669"/>
    <property type="project" value="TreeGrafter"/>
</dbReference>
<evidence type="ECO:0000256" key="1">
    <source>
        <dbReference type="SAM" id="Coils"/>
    </source>
</evidence>